<feature type="compositionally biased region" description="Acidic residues" evidence="9">
    <location>
        <begin position="97"/>
        <end position="129"/>
    </location>
</feature>
<evidence type="ECO:0000256" key="3">
    <source>
        <dbReference type="ARBA" id="ARBA00022574"/>
    </source>
</evidence>
<dbReference type="PROSITE" id="PS50082">
    <property type="entry name" value="WD_REPEATS_2"/>
    <property type="match status" value="1"/>
</dbReference>
<evidence type="ECO:0000259" key="10">
    <source>
        <dbReference type="SMART" id="SM01035"/>
    </source>
</evidence>
<dbReference type="HAMAP" id="MF_03027">
    <property type="entry name" value="BOP1"/>
    <property type="match status" value="1"/>
</dbReference>
<evidence type="ECO:0000313" key="11">
    <source>
        <dbReference type="EMBL" id="CAD7078282.1"/>
    </source>
</evidence>
<evidence type="ECO:0000256" key="1">
    <source>
        <dbReference type="ARBA" id="ARBA00022517"/>
    </source>
</evidence>
<dbReference type="Proteomes" id="UP000594454">
    <property type="component" value="Chromosome 1"/>
</dbReference>
<comment type="similarity">
    <text evidence="7">Belongs to the WD repeat BOP1/ERB1 family.</text>
</comment>
<accession>A0A7R8UCP7</accession>
<keyword evidence="3 8" id="KW-0853">WD repeat</keyword>
<feature type="compositionally biased region" description="Low complexity" evidence="9">
    <location>
        <begin position="36"/>
        <end position="45"/>
    </location>
</feature>
<dbReference type="PROSITE" id="PS00678">
    <property type="entry name" value="WD_REPEATS_1"/>
    <property type="match status" value="1"/>
</dbReference>
<feature type="compositionally biased region" description="Basic and acidic residues" evidence="9">
    <location>
        <begin position="11"/>
        <end position="28"/>
    </location>
</feature>
<evidence type="ECO:0000256" key="5">
    <source>
        <dbReference type="ARBA" id="ARBA00023242"/>
    </source>
</evidence>
<dbReference type="Gene3D" id="2.130.10.10">
    <property type="entry name" value="YVTN repeat-like/Quinoprotein amine dehydrogenase"/>
    <property type="match status" value="1"/>
</dbReference>
<dbReference type="InterPro" id="IPR001680">
    <property type="entry name" value="WD40_rpt"/>
</dbReference>
<dbReference type="GO" id="GO:0000466">
    <property type="term" value="P:maturation of 5.8S rRNA from tricistronic rRNA transcript (SSU-rRNA, 5.8S rRNA, LSU-rRNA)"/>
    <property type="evidence" value="ECO:0007669"/>
    <property type="project" value="UniProtKB-UniRule"/>
</dbReference>
<dbReference type="PROSITE" id="PS50294">
    <property type="entry name" value="WD_REPEATS_REGION"/>
    <property type="match status" value="1"/>
</dbReference>
<dbReference type="Pfam" id="PF08145">
    <property type="entry name" value="BOP1NT"/>
    <property type="match status" value="1"/>
</dbReference>
<comment type="function">
    <text evidence="6">Component of the PeBoW complex, which is required for maturation of 28S and 5.8S ribosomal RNAs and formation of the 60S ribosome.</text>
</comment>
<dbReference type="GO" id="GO:0000463">
    <property type="term" value="P:maturation of LSU-rRNA from tricistronic rRNA transcript (SSU-rRNA, 5.8S rRNA, LSU-rRNA)"/>
    <property type="evidence" value="ECO:0007669"/>
    <property type="project" value="UniProtKB-UniRule"/>
</dbReference>
<keyword evidence="5 7" id="KW-0539">Nucleus</keyword>
<name>A0A7R8UCP7_HERIL</name>
<keyword evidence="12" id="KW-1185">Reference proteome</keyword>
<dbReference type="PANTHER" id="PTHR17605:SF0">
    <property type="entry name" value="RIBOSOME BIOGENESIS PROTEIN BOP1"/>
    <property type="match status" value="1"/>
</dbReference>
<keyword evidence="4" id="KW-0677">Repeat</keyword>
<dbReference type="CDD" id="cd00200">
    <property type="entry name" value="WD40"/>
    <property type="match status" value="1"/>
</dbReference>
<feature type="compositionally biased region" description="Acidic residues" evidence="9">
    <location>
        <begin position="185"/>
        <end position="197"/>
    </location>
</feature>
<dbReference type="InterPro" id="IPR015943">
    <property type="entry name" value="WD40/YVTN_repeat-like_dom_sf"/>
</dbReference>
<dbReference type="GO" id="GO:0030687">
    <property type="term" value="C:preribosome, large subunit precursor"/>
    <property type="evidence" value="ECO:0007669"/>
    <property type="project" value="UniProtKB-UniRule"/>
</dbReference>
<dbReference type="OrthoDB" id="5571054at2759"/>
<protein>
    <recommendedName>
        <fullName evidence="7">Ribosome biogenesis protein BOP1 homolog</fullName>
    </recommendedName>
</protein>
<feature type="compositionally biased region" description="Acidic residues" evidence="9">
    <location>
        <begin position="46"/>
        <end position="76"/>
    </location>
</feature>
<dbReference type="SMART" id="SM00320">
    <property type="entry name" value="WD40"/>
    <property type="match status" value="7"/>
</dbReference>
<dbReference type="OMA" id="MRPAKGE"/>
<organism evidence="11 12">
    <name type="scientific">Hermetia illucens</name>
    <name type="common">Black soldier fly</name>
    <dbReference type="NCBI Taxonomy" id="343691"/>
    <lineage>
        <taxon>Eukaryota</taxon>
        <taxon>Metazoa</taxon>
        <taxon>Ecdysozoa</taxon>
        <taxon>Arthropoda</taxon>
        <taxon>Hexapoda</taxon>
        <taxon>Insecta</taxon>
        <taxon>Pterygota</taxon>
        <taxon>Neoptera</taxon>
        <taxon>Endopterygota</taxon>
        <taxon>Diptera</taxon>
        <taxon>Brachycera</taxon>
        <taxon>Stratiomyomorpha</taxon>
        <taxon>Stratiomyidae</taxon>
        <taxon>Hermetiinae</taxon>
        <taxon>Hermetia</taxon>
    </lineage>
</organism>
<dbReference type="InterPro" id="IPR019775">
    <property type="entry name" value="WD40_repeat_CS"/>
</dbReference>
<keyword evidence="1 7" id="KW-0690">Ribosome biogenesis</keyword>
<dbReference type="InterPro" id="IPR028598">
    <property type="entry name" value="BOP1/Erb1"/>
</dbReference>
<feature type="repeat" description="WD" evidence="8">
    <location>
        <begin position="482"/>
        <end position="523"/>
    </location>
</feature>
<comment type="subcellular location">
    <subcellularLocation>
        <location evidence="7">Nucleus</location>
        <location evidence="7">Nucleolus</location>
    </subcellularLocation>
    <subcellularLocation>
        <location evidence="7">Nucleus</location>
        <location evidence="7">Nucleoplasm</location>
    </subcellularLocation>
</comment>
<dbReference type="EMBL" id="LR899009">
    <property type="protein sequence ID" value="CAD7078282.1"/>
    <property type="molecule type" value="Genomic_DNA"/>
</dbReference>
<dbReference type="FunCoup" id="A0A7R8UCP7">
    <property type="interactions" value="1286"/>
</dbReference>
<sequence length="823" mass="93988">MTGKLKGAKRKASEIIDEKKRPPNKAEEVSEESENENNLLNGVNNEENDTTDDEGVDELFTSDDDDELSFVSDEEGNYEHVGNISDESGEGSGSEVDSLEEGEEEESDGEDADSESEEAEEESDGNDNEESQREEKVVQNLKNIKISKQNKKKEAAGPSEAPAVDKVVARPDKSAASTSSGFQEYGEDDPDTSDEEDIRNTVGNIPMHWYDEYKHIGYDWEAKKIIKPAQGDQIDDFLKKIEDPNFWRTVKDPQTGQQVVLSEADIDVIKRINTGRVPDGSYNQYEPWIEWFTSEVEKMPIKNIPTHKRSFLPSQSDKKMVSRMVHALKMGWMKTARELKEEKKKGSGPSFYMMWETDTGREDIRRIHDHVAAPKRDLPGHAESYNPPPEYLFDDKEMKEWEKMKDEPHKRKLHFLPQKYSSLREVPAYSRYARERFLRCLDLYLCPRAKRMKLNIDAEYLIPKLPSPRDLQPFPIVQSLVYEGHTDIVRSISVEPKGEYLVSGSDDMTVKIWEIATARCIRTIHTGDIVRCVAWCPNSKLSIIAVASGNRVLLINSKVGDSLLVKKTDDLLAEAPPNDMLESDRIKTAVQWETPKKQEYELGVRIVITHFKPVRQVTWHGRGDYLATVMPEGANRSALIHQLSKRRTQIPFSKSKGLIQCVLFHPVKPCFFVATQHNIRIYDLVKQELIKKLLSGSKWISNMAIHPKGDNLLVSTYDKKMLWFDLDLSTKPYQTMRLHKNAVRCVAYHLRYPLFASGGDDHAVIVSHGMVYNDLLQNPLIVPLKKLETHEKVAEFGVLDVVWHPVQPWVFSSAADKTIRLYT</sequence>
<proteinExistence type="inferred from homology"/>
<evidence type="ECO:0000256" key="8">
    <source>
        <dbReference type="PROSITE-ProRule" id="PRU00221"/>
    </source>
</evidence>
<evidence type="ECO:0000256" key="6">
    <source>
        <dbReference type="ARBA" id="ARBA00055102"/>
    </source>
</evidence>
<dbReference type="FunFam" id="2.130.10.10:FF:000061">
    <property type="entry name" value="Ribosome biogenesis protein BOP1 homolog"/>
    <property type="match status" value="1"/>
</dbReference>
<feature type="compositionally biased region" description="Basic residues" evidence="9">
    <location>
        <begin position="1"/>
        <end position="10"/>
    </location>
</feature>
<dbReference type="Pfam" id="PF00400">
    <property type="entry name" value="WD40"/>
    <property type="match status" value="4"/>
</dbReference>
<evidence type="ECO:0000256" key="4">
    <source>
        <dbReference type="ARBA" id="ARBA00022737"/>
    </source>
</evidence>
<keyword evidence="2 7" id="KW-0698">rRNA processing</keyword>
<dbReference type="GO" id="GO:0043021">
    <property type="term" value="F:ribonucleoprotein complex binding"/>
    <property type="evidence" value="ECO:0007669"/>
    <property type="project" value="UniProtKB-UniRule"/>
</dbReference>
<evidence type="ECO:0000256" key="9">
    <source>
        <dbReference type="SAM" id="MobiDB-lite"/>
    </source>
</evidence>
<dbReference type="PANTHER" id="PTHR17605">
    <property type="entry name" value="RIBOSOME BIOGENESIS PROTEIN BOP1 BLOCK OF PROLIFERATION 1 PROTEIN"/>
    <property type="match status" value="1"/>
</dbReference>
<dbReference type="InterPro" id="IPR036322">
    <property type="entry name" value="WD40_repeat_dom_sf"/>
</dbReference>
<dbReference type="InParanoid" id="A0A7R8UCP7"/>
<dbReference type="AlphaFoldDB" id="A0A7R8UCP7"/>
<reference evidence="11 12" key="1">
    <citation type="submission" date="2020-11" db="EMBL/GenBank/DDBJ databases">
        <authorList>
            <person name="Wallbank WR R."/>
            <person name="Pardo Diaz C."/>
            <person name="Kozak K."/>
            <person name="Martin S."/>
            <person name="Jiggins C."/>
            <person name="Moest M."/>
            <person name="Warren A I."/>
            <person name="Generalovic N T."/>
            <person name="Byers J.R.P. K."/>
            <person name="Montejo-Kovacevich G."/>
            <person name="Yen C E."/>
        </authorList>
    </citation>
    <scope>NUCLEOTIDE SEQUENCE [LARGE SCALE GENOMIC DNA]</scope>
</reference>
<feature type="domain" description="BOP1 N-terminal" evidence="10">
    <location>
        <begin position="210"/>
        <end position="475"/>
    </location>
</feature>
<dbReference type="InterPro" id="IPR012953">
    <property type="entry name" value="BOP1_N_dom"/>
</dbReference>
<comment type="function">
    <text evidence="7">Required for maturation of ribosomal RNAs and formation of the large ribosomal subunit.</text>
</comment>
<dbReference type="GO" id="GO:0070545">
    <property type="term" value="C:PeBoW complex"/>
    <property type="evidence" value="ECO:0007669"/>
    <property type="project" value="TreeGrafter"/>
</dbReference>
<dbReference type="SUPFAM" id="SSF50978">
    <property type="entry name" value="WD40 repeat-like"/>
    <property type="match status" value="1"/>
</dbReference>
<evidence type="ECO:0000256" key="2">
    <source>
        <dbReference type="ARBA" id="ARBA00022552"/>
    </source>
</evidence>
<feature type="region of interest" description="Disordered" evidence="9">
    <location>
        <begin position="1"/>
        <end position="198"/>
    </location>
</feature>
<dbReference type="GO" id="GO:0005654">
    <property type="term" value="C:nucleoplasm"/>
    <property type="evidence" value="ECO:0007669"/>
    <property type="project" value="UniProtKB-SubCell"/>
</dbReference>
<evidence type="ECO:0000313" key="12">
    <source>
        <dbReference type="Proteomes" id="UP000594454"/>
    </source>
</evidence>
<gene>
    <name evidence="11" type="ORF">HERILL_LOCUS1558</name>
</gene>
<evidence type="ECO:0000256" key="7">
    <source>
        <dbReference type="HAMAP-Rule" id="MF_03027"/>
    </source>
</evidence>
<dbReference type="SMART" id="SM01035">
    <property type="entry name" value="BOP1NT"/>
    <property type="match status" value="1"/>
</dbReference>